<organism evidence="1 2">
    <name type="scientific">Bacillus seohaeanensis</name>
    <dbReference type="NCBI Taxonomy" id="284580"/>
    <lineage>
        <taxon>Bacteria</taxon>
        <taxon>Bacillati</taxon>
        <taxon>Bacillota</taxon>
        <taxon>Bacilli</taxon>
        <taxon>Bacillales</taxon>
        <taxon>Bacillaceae</taxon>
        <taxon>Bacillus</taxon>
    </lineage>
</organism>
<sequence>MSETIEEQQRLGMSRVKAFLLEMELILLTTLDFPTFQLKHLAKQQKSQ</sequence>
<reference evidence="2" key="1">
    <citation type="journal article" date="2019" name="Int. J. Syst. Evol. Microbiol.">
        <title>The Global Catalogue of Microorganisms (GCM) 10K type strain sequencing project: providing services to taxonomists for standard genome sequencing and annotation.</title>
        <authorList>
            <consortium name="The Broad Institute Genomics Platform"/>
            <consortium name="The Broad Institute Genome Sequencing Center for Infectious Disease"/>
            <person name="Wu L."/>
            <person name="Ma J."/>
        </authorList>
    </citation>
    <scope>NUCLEOTIDE SEQUENCE [LARGE SCALE GENOMIC DNA]</scope>
    <source>
        <strain evidence="2">KCTC 3913</strain>
    </source>
</reference>
<comment type="caution">
    <text evidence="1">The sequence shown here is derived from an EMBL/GenBank/DDBJ whole genome shotgun (WGS) entry which is preliminary data.</text>
</comment>
<dbReference type="RefSeq" id="WP_377936520.1">
    <property type="nucleotide sequence ID" value="NZ_JBHUMF010000031.1"/>
</dbReference>
<proteinExistence type="predicted"/>
<evidence type="ECO:0000313" key="1">
    <source>
        <dbReference type="EMBL" id="MFD2681918.1"/>
    </source>
</evidence>
<dbReference type="Proteomes" id="UP001597506">
    <property type="component" value="Unassembled WGS sequence"/>
</dbReference>
<accession>A0ABW5RTS0</accession>
<keyword evidence="2" id="KW-1185">Reference proteome</keyword>
<gene>
    <name evidence="1" type="ORF">ACFSUL_14345</name>
</gene>
<protein>
    <submittedName>
        <fullName evidence="1">Uncharacterized protein</fullName>
    </submittedName>
</protein>
<evidence type="ECO:0000313" key="2">
    <source>
        <dbReference type="Proteomes" id="UP001597506"/>
    </source>
</evidence>
<dbReference type="EMBL" id="JBHUMF010000031">
    <property type="protein sequence ID" value="MFD2681918.1"/>
    <property type="molecule type" value="Genomic_DNA"/>
</dbReference>
<name>A0ABW5RTS0_9BACI</name>